<evidence type="ECO:0000256" key="1">
    <source>
        <dbReference type="ARBA" id="ARBA00023012"/>
    </source>
</evidence>
<dbReference type="Gene3D" id="1.25.40.10">
    <property type="entry name" value="Tetratricopeptide repeat domain"/>
    <property type="match status" value="2"/>
</dbReference>
<feature type="region of interest" description="Disordered" evidence="4">
    <location>
        <begin position="1"/>
        <end position="23"/>
    </location>
</feature>
<reference evidence="6" key="1">
    <citation type="submission" date="2022-10" db="EMBL/GenBank/DDBJ databases">
        <title>The complete genomes of actinobacterial strains from the NBC collection.</title>
        <authorList>
            <person name="Joergensen T.S."/>
            <person name="Alvarez Arevalo M."/>
            <person name="Sterndorff E.B."/>
            <person name="Faurdal D."/>
            <person name="Vuksanovic O."/>
            <person name="Mourched A.-S."/>
            <person name="Charusanti P."/>
            <person name="Shaw S."/>
            <person name="Blin K."/>
            <person name="Weber T."/>
        </authorList>
    </citation>
    <scope>NUCLEOTIDE SEQUENCE [LARGE SCALE GENOMIC DNA]</scope>
    <source>
        <strain evidence="6">NBC 01686</strain>
        <plasmid evidence="6">unnamed1</plasmid>
    </source>
</reference>
<keyword evidence="6" id="KW-0614">Plasmid</keyword>
<evidence type="ECO:0000256" key="3">
    <source>
        <dbReference type="ARBA" id="ARBA00023163"/>
    </source>
</evidence>
<evidence type="ECO:0000313" key="6">
    <source>
        <dbReference type="EMBL" id="WUU58513.1"/>
    </source>
</evidence>
<geneLocation type="plasmid" evidence="6">
    <name>unnamed1</name>
</geneLocation>
<keyword evidence="3" id="KW-0804">Transcription</keyword>
<evidence type="ECO:0000259" key="5">
    <source>
        <dbReference type="SMART" id="SM01043"/>
    </source>
</evidence>
<dbReference type="RefSeq" id="WP_266477747.1">
    <property type="nucleotide sequence ID" value="NZ_CP109208.1"/>
</dbReference>
<feature type="domain" description="Bacterial transcriptional activator" evidence="5">
    <location>
        <begin position="501"/>
        <end position="618"/>
    </location>
</feature>
<evidence type="ECO:0000256" key="4">
    <source>
        <dbReference type="SAM" id="MobiDB-lite"/>
    </source>
</evidence>
<dbReference type="PANTHER" id="PTHR35807">
    <property type="entry name" value="TRANSCRIPTIONAL REGULATOR REDD-RELATED"/>
    <property type="match status" value="1"/>
</dbReference>
<proteinExistence type="predicted"/>
<dbReference type="SMART" id="SM01043">
    <property type="entry name" value="BTAD"/>
    <property type="match status" value="1"/>
</dbReference>
<organism evidence="6">
    <name type="scientific">Streptomyces althioticus</name>
    <dbReference type="NCBI Taxonomy" id="83380"/>
    <lineage>
        <taxon>Bacteria</taxon>
        <taxon>Bacillati</taxon>
        <taxon>Actinomycetota</taxon>
        <taxon>Actinomycetes</taxon>
        <taxon>Kitasatosporales</taxon>
        <taxon>Streptomycetaceae</taxon>
        <taxon>Streptomyces</taxon>
        <taxon>Streptomyces althioticus group</taxon>
    </lineage>
</organism>
<name>A0ABZ1YG26_9ACTN</name>
<dbReference type="InterPro" id="IPR051677">
    <property type="entry name" value="AfsR-DnrI-RedD_regulator"/>
</dbReference>
<dbReference type="InterPro" id="IPR011990">
    <property type="entry name" value="TPR-like_helical_dom_sf"/>
</dbReference>
<dbReference type="PANTHER" id="PTHR35807:SF1">
    <property type="entry name" value="TRANSCRIPTIONAL REGULATOR REDD"/>
    <property type="match status" value="1"/>
</dbReference>
<dbReference type="Pfam" id="PF03704">
    <property type="entry name" value="BTAD"/>
    <property type="match status" value="1"/>
</dbReference>
<sequence length="647" mass="69364">MPHLPEPSERSLQQPPGGPAYDSRQSAVIRNLISRAASLTADSAPYDLARWRATALVVLSAICPPDHLVWKLLGPDTDWNAAPTPHNDQAFAQGWGITLGVLEGLVAHLPHDHQTGPLELGAPERILTTASAPALYRPALRKDTDPLQDLAATGPVLRLLGPAAVLGTDGPQPDGPDLRRVVEAAAFIHLRPGGDSGRFDRSRFDRALWPQHPINTRTRDHLTGQLRRWIGADRFPERPEGGYAFTDAVTSDWAQFQQHIRHAQNAPGPYGDHALRQALDLVQGAPCTGLPHEDPDGWAAPHAHAMTILVIDAARRLMQRRLAAGDLAGAAWAGGRAMLVAPAPEAFRLSIQLSRLTAGETGAGQTASAALAALRATLNAARPVGVPATQDPETTSPPPGTATSPSRATPSVRYFGAVELVGATGPVGSNRMRRLTEYAAYLHLHPGSRYQDLDRALWPDKDILSNTRNAATSHLRKWIGAEYFPDASSDGGYAFTEAVSSDWSQFQAHLQQAQNAPAADSEFALQRALELVRGRPFAGISPGGFKWAARLAHDMSRAIIDAAHDLTHRRLDAGDIDGALWAAGQGLLTTPRTEYDRVESFRADAPTDRTSAAHQAAADLRHLKDTLGAGPRLVAVDHPPVPEATSA</sequence>
<keyword evidence="2" id="KW-0805">Transcription regulation</keyword>
<accession>A0ABZ1YG26</accession>
<dbReference type="InterPro" id="IPR005158">
    <property type="entry name" value="BTAD"/>
</dbReference>
<evidence type="ECO:0000256" key="2">
    <source>
        <dbReference type="ARBA" id="ARBA00023015"/>
    </source>
</evidence>
<keyword evidence="1" id="KW-0902">Two-component regulatory system</keyword>
<feature type="region of interest" description="Disordered" evidence="4">
    <location>
        <begin position="385"/>
        <end position="408"/>
    </location>
</feature>
<dbReference type="EMBL" id="CP109208">
    <property type="protein sequence ID" value="WUU58513.1"/>
    <property type="molecule type" value="Genomic_DNA"/>
</dbReference>
<protein>
    <submittedName>
        <fullName evidence="6">Bacterial transcriptional activator domain-containing protein</fullName>
    </submittedName>
</protein>
<gene>
    <name evidence="6" type="ORF">OIE82_35640</name>
</gene>